<gene>
    <name evidence="2" type="ORF">D1223_14240</name>
</gene>
<evidence type="ECO:0000313" key="3">
    <source>
        <dbReference type="Proteomes" id="UP000266385"/>
    </source>
</evidence>
<dbReference type="RefSeq" id="WP_119377069.1">
    <property type="nucleotide sequence ID" value="NZ_QWFX01000013.1"/>
</dbReference>
<keyword evidence="3" id="KW-1185">Reference proteome</keyword>
<evidence type="ECO:0000313" key="2">
    <source>
        <dbReference type="EMBL" id="RIJ28534.1"/>
    </source>
</evidence>
<dbReference type="OrthoDB" id="7632609at2"/>
<proteinExistence type="predicted"/>
<comment type="caution">
    <text evidence="2">The sequence shown here is derived from an EMBL/GenBank/DDBJ whole genome shotgun (WGS) entry which is preliminary data.</text>
</comment>
<sequence length="162" mass="16823">MKRILLAIAAAALPFSASASPELAGNWGMKAGDLREQTASLIETLDASGKADITPAFETEIERFAYAATQLGRWIDGNDGPSDLGCIFRGMAEEGVVQLDALEEAETARDTRDSLLRLAVMFSDAEVIAAAATQSALHATPALDSGLASCPVNTAAAKAALK</sequence>
<keyword evidence="1" id="KW-0732">Signal</keyword>
<reference evidence="2 3" key="1">
    <citation type="submission" date="2018-08" db="EMBL/GenBank/DDBJ databases">
        <title>Henriciella mobilis sp. nov., isolated from seawater.</title>
        <authorList>
            <person name="Cheng H."/>
            <person name="Wu Y.-H."/>
            <person name="Xu X.-W."/>
            <person name="Guo L.-L."/>
        </authorList>
    </citation>
    <scope>NUCLEOTIDE SEQUENCE [LARGE SCALE GENOMIC DNA]</scope>
    <source>
        <strain evidence="2 3">JN25</strain>
    </source>
</reference>
<dbReference type="EMBL" id="QWFX01000013">
    <property type="protein sequence ID" value="RIJ28534.1"/>
    <property type="molecule type" value="Genomic_DNA"/>
</dbReference>
<name>A0A399RDF4_9PROT</name>
<dbReference type="AlphaFoldDB" id="A0A399RDF4"/>
<feature type="chain" id="PRO_5017367463" evidence="1">
    <location>
        <begin position="20"/>
        <end position="162"/>
    </location>
</feature>
<accession>A0A399RDF4</accession>
<dbReference type="Proteomes" id="UP000266385">
    <property type="component" value="Unassembled WGS sequence"/>
</dbReference>
<protein>
    <submittedName>
        <fullName evidence="2">Uncharacterized protein</fullName>
    </submittedName>
</protein>
<organism evidence="2 3">
    <name type="scientific">Henriciella mobilis</name>
    <dbReference type="NCBI Taxonomy" id="2305467"/>
    <lineage>
        <taxon>Bacteria</taxon>
        <taxon>Pseudomonadati</taxon>
        <taxon>Pseudomonadota</taxon>
        <taxon>Alphaproteobacteria</taxon>
        <taxon>Hyphomonadales</taxon>
        <taxon>Hyphomonadaceae</taxon>
        <taxon>Henriciella</taxon>
    </lineage>
</organism>
<evidence type="ECO:0000256" key="1">
    <source>
        <dbReference type="SAM" id="SignalP"/>
    </source>
</evidence>
<feature type="signal peptide" evidence="1">
    <location>
        <begin position="1"/>
        <end position="19"/>
    </location>
</feature>